<dbReference type="STRING" id="1246995.AFR_42585"/>
<dbReference type="Proteomes" id="UP000017746">
    <property type="component" value="Chromosome"/>
</dbReference>
<keyword evidence="4" id="KW-1185">Reference proteome</keyword>
<proteinExistence type="predicted"/>
<protein>
    <submittedName>
        <fullName evidence="3">Uncharacterized protein</fullName>
    </submittedName>
</protein>
<evidence type="ECO:0000313" key="3">
    <source>
        <dbReference type="EMBL" id="AGZ46771.1"/>
    </source>
</evidence>
<feature type="transmembrane region" description="Helical" evidence="2">
    <location>
        <begin position="121"/>
        <end position="139"/>
    </location>
</feature>
<evidence type="ECO:0000313" key="4">
    <source>
        <dbReference type="Proteomes" id="UP000017746"/>
    </source>
</evidence>
<dbReference type="PATRIC" id="fig|1246995.3.peg.8618"/>
<dbReference type="RefSeq" id="WP_023563102.1">
    <property type="nucleotide sequence ID" value="NC_022657.1"/>
</dbReference>
<feature type="region of interest" description="Disordered" evidence="1">
    <location>
        <begin position="192"/>
        <end position="253"/>
    </location>
</feature>
<feature type="transmembrane region" description="Helical" evidence="2">
    <location>
        <begin position="94"/>
        <end position="114"/>
    </location>
</feature>
<feature type="compositionally biased region" description="Polar residues" evidence="1">
    <location>
        <begin position="230"/>
        <end position="241"/>
    </location>
</feature>
<name>U5WFR4_9ACTN</name>
<keyword evidence="2" id="KW-1133">Transmembrane helix</keyword>
<dbReference type="eggNOG" id="ENOG5031MNG">
    <property type="taxonomic scope" value="Bacteria"/>
</dbReference>
<feature type="transmembrane region" description="Helical" evidence="2">
    <location>
        <begin position="167"/>
        <end position="186"/>
    </location>
</feature>
<sequence>MPETPMEAVVEFGPDDDAAREPRRFNPGGFLTGLAADRRLVPIAAVLGAVALFGSFVSEWQITEVDRSVFGDGEVGTRPLETSLADLGSWGGGYLAALFLLVPLVVLTLFGPFAGRRYTRLGALSVGGVLLAMLAATGSELGDVSRIIGQPGLSGLDADQVTISYGRGLWCAVAGTVLVVLAMYLAGRDTDVPPPLSDDDEPAPEPPPIWSWRRPEAAEEGPPDAPFDLTVTSTKPFTASQDNRDKPSEGISG</sequence>
<organism evidence="3 4">
    <name type="scientific">Actinoplanes friuliensis DSM 7358</name>
    <dbReference type="NCBI Taxonomy" id="1246995"/>
    <lineage>
        <taxon>Bacteria</taxon>
        <taxon>Bacillati</taxon>
        <taxon>Actinomycetota</taxon>
        <taxon>Actinomycetes</taxon>
        <taxon>Micromonosporales</taxon>
        <taxon>Micromonosporaceae</taxon>
        <taxon>Actinoplanes</taxon>
    </lineage>
</organism>
<accession>U5WFR4</accession>
<reference evidence="3 4" key="1">
    <citation type="journal article" date="2014" name="J. Biotechnol.">
        <title>Complete genome sequence of the actinobacterium Actinoplanes friuliensis HAG 010964, producer of the lipopeptide antibiotic friulimycin.</title>
        <authorList>
            <person name="Ruckert C."/>
            <person name="Szczepanowski R."/>
            <person name="Albersmeier A."/>
            <person name="Goesmann A."/>
            <person name="Fischer N."/>
            <person name="Steinkamper A."/>
            <person name="Puhler A."/>
            <person name="Biener R."/>
            <person name="Schwartz D."/>
            <person name="Kalinowski J."/>
        </authorList>
    </citation>
    <scope>NUCLEOTIDE SEQUENCE [LARGE SCALE GENOMIC DNA]</scope>
    <source>
        <strain evidence="3 4">DSM 7358</strain>
    </source>
</reference>
<evidence type="ECO:0000256" key="1">
    <source>
        <dbReference type="SAM" id="MobiDB-lite"/>
    </source>
</evidence>
<keyword evidence="2" id="KW-0812">Transmembrane</keyword>
<gene>
    <name evidence="3" type="ORF">AFR_42585</name>
</gene>
<feature type="compositionally biased region" description="Basic and acidic residues" evidence="1">
    <location>
        <begin position="242"/>
        <end position="253"/>
    </location>
</feature>
<keyword evidence="2" id="KW-0472">Membrane</keyword>
<dbReference type="HOGENOM" id="CLU_1222642_0_0_11"/>
<dbReference type="AlphaFoldDB" id="U5WFR4"/>
<dbReference type="KEGG" id="afs:AFR_42585"/>
<evidence type="ECO:0000256" key="2">
    <source>
        <dbReference type="SAM" id="Phobius"/>
    </source>
</evidence>
<dbReference type="OrthoDB" id="3296017at2"/>
<dbReference type="EMBL" id="CP006272">
    <property type="protein sequence ID" value="AGZ46771.1"/>
    <property type="molecule type" value="Genomic_DNA"/>
</dbReference>
<feature type="transmembrane region" description="Helical" evidence="2">
    <location>
        <begin position="40"/>
        <end position="58"/>
    </location>
</feature>